<evidence type="ECO:0000256" key="1">
    <source>
        <dbReference type="SAM" id="MobiDB-lite"/>
    </source>
</evidence>
<dbReference type="WBParaSite" id="jg8256">
    <property type="protein sequence ID" value="jg8256"/>
    <property type="gene ID" value="jg8256"/>
</dbReference>
<name>A0A915EQ00_9BILA</name>
<sequence length="86" mass="10371">MEDIQSLSDREYWASGHQEEEDVRRFREDLQRDKRQRESKKLYKIRLSQLIESPDFPEDFDLQLSGQKKSDGRHSEPQRSRSEESS</sequence>
<evidence type="ECO:0000313" key="2">
    <source>
        <dbReference type="Proteomes" id="UP000887574"/>
    </source>
</evidence>
<evidence type="ECO:0000313" key="3">
    <source>
        <dbReference type="WBParaSite" id="jg8256"/>
    </source>
</evidence>
<dbReference type="AlphaFoldDB" id="A0A915EQ00"/>
<feature type="region of interest" description="Disordered" evidence="1">
    <location>
        <begin position="56"/>
        <end position="86"/>
    </location>
</feature>
<keyword evidence="2" id="KW-1185">Reference proteome</keyword>
<reference evidence="3" key="1">
    <citation type="submission" date="2022-11" db="UniProtKB">
        <authorList>
            <consortium name="WormBaseParasite"/>
        </authorList>
    </citation>
    <scope>IDENTIFICATION</scope>
</reference>
<feature type="region of interest" description="Disordered" evidence="1">
    <location>
        <begin position="1"/>
        <end position="25"/>
    </location>
</feature>
<accession>A0A915EQ00</accession>
<organism evidence="2 3">
    <name type="scientific">Ditylenchus dipsaci</name>
    <dbReference type="NCBI Taxonomy" id="166011"/>
    <lineage>
        <taxon>Eukaryota</taxon>
        <taxon>Metazoa</taxon>
        <taxon>Ecdysozoa</taxon>
        <taxon>Nematoda</taxon>
        <taxon>Chromadorea</taxon>
        <taxon>Rhabditida</taxon>
        <taxon>Tylenchina</taxon>
        <taxon>Tylenchomorpha</taxon>
        <taxon>Sphaerularioidea</taxon>
        <taxon>Anguinidae</taxon>
        <taxon>Anguininae</taxon>
        <taxon>Ditylenchus</taxon>
    </lineage>
</organism>
<protein>
    <submittedName>
        <fullName evidence="3">Uncharacterized protein</fullName>
    </submittedName>
</protein>
<feature type="compositionally biased region" description="Basic and acidic residues" evidence="1">
    <location>
        <begin position="68"/>
        <end position="86"/>
    </location>
</feature>
<dbReference type="Proteomes" id="UP000887574">
    <property type="component" value="Unplaced"/>
</dbReference>
<proteinExistence type="predicted"/>